<gene>
    <name evidence="1" type="primary">SPCC550.07</name>
    <name evidence="1" type="ORF">SPIL2461_LOCUS11579</name>
</gene>
<dbReference type="InterPro" id="IPR013083">
    <property type="entry name" value="Znf_RING/FYVE/PHD"/>
</dbReference>
<dbReference type="Proteomes" id="UP000649617">
    <property type="component" value="Unassembled WGS sequence"/>
</dbReference>
<evidence type="ECO:0000313" key="1">
    <source>
        <dbReference type="EMBL" id="CAE7462861.1"/>
    </source>
</evidence>
<dbReference type="Gene3D" id="3.30.40.10">
    <property type="entry name" value="Zinc/RING finger domain, C3HC4 (zinc finger)"/>
    <property type="match status" value="1"/>
</dbReference>
<comment type="caution">
    <text evidence="1">The sequence shown here is derived from an EMBL/GenBank/DDBJ whole genome shotgun (WGS) entry which is preliminary data.</text>
</comment>
<sequence>MVLDGEKLRRIGRGSGLDIIAASKSWIAWGSLCAPPHMLTRDAQGKLVGEAVVQPELDAHANGEGVLLMTVVLTSDIKNRQQWQTAGDLMSYRVGSPPVQCGLCSMTLPMRELAAHQKDQCRMVISECPRCHKQVPIRELAAHQVGPDCLSTFSLGTQTLEILGCGWSCS</sequence>
<keyword evidence="2" id="KW-1185">Reference proteome</keyword>
<organism evidence="1 2">
    <name type="scientific">Symbiodinium pilosum</name>
    <name type="common">Dinoflagellate</name>
    <dbReference type="NCBI Taxonomy" id="2952"/>
    <lineage>
        <taxon>Eukaryota</taxon>
        <taxon>Sar</taxon>
        <taxon>Alveolata</taxon>
        <taxon>Dinophyceae</taxon>
        <taxon>Suessiales</taxon>
        <taxon>Symbiodiniaceae</taxon>
        <taxon>Symbiodinium</taxon>
    </lineage>
</organism>
<accession>A0A812S0Z3</accession>
<reference evidence="1" key="1">
    <citation type="submission" date="2021-02" db="EMBL/GenBank/DDBJ databases">
        <authorList>
            <person name="Dougan E. K."/>
            <person name="Rhodes N."/>
            <person name="Thang M."/>
            <person name="Chan C."/>
        </authorList>
    </citation>
    <scope>NUCLEOTIDE SEQUENCE</scope>
</reference>
<evidence type="ECO:0000313" key="2">
    <source>
        <dbReference type="Proteomes" id="UP000649617"/>
    </source>
</evidence>
<dbReference type="AlphaFoldDB" id="A0A812S0Z3"/>
<name>A0A812S0Z3_SYMPI</name>
<protein>
    <submittedName>
        <fullName evidence="1">SPCC550.07 protein</fullName>
    </submittedName>
</protein>
<proteinExistence type="predicted"/>
<dbReference type="EMBL" id="CAJNIZ010022614">
    <property type="protein sequence ID" value="CAE7462861.1"/>
    <property type="molecule type" value="Genomic_DNA"/>
</dbReference>
<dbReference type="OrthoDB" id="411986at2759"/>